<proteinExistence type="inferred from homology"/>
<sequence>MGCVQRGGEEDWLHCRTNGGSNLSQYLLQAISMMMVGHLGEFSLSSTAIATSLTNVTGFSLLEGMASELETLCGQAYGARQFEKLGNYTFSAVISLVWDGSGNLPGSFCNLYLVIFLILYIKFSSSCEKTRVPVSMEALKAMGEFIWLVVPSNIMICLEWWSFEVVILLSGIFPNPQLQTSVLSICTRVSNELGAGNPEGARVAVYTVMFVALIGTTIVSTALFASRNSLGYAYSDEKEVIDYVTEMVPLVCLSIVFDIYKVFYQAIRAKERTFEASI</sequence>
<dbReference type="GO" id="GO:0016020">
    <property type="term" value="C:membrane"/>
    <property type="evidence" value="ECO:0007669"/>
    <property type="project" value="InterPro"/>
</dbReference>
<protein>
    <submittedName>
        <fullName evidence="3">Uncharacterized protein</fullName>
    </submittedName>
</protein>
<gene>
    <name evidence="3" type="ORF">IFM89_005031</name>
</gene>
<dbReference type="Proteomes" id="UP000631114">
    <property type="component" value="Unassembled WGS sequence"/>
</dbReference>
<dbReference type="Pfam" id="PF01554">
    <property type="entry name" value="MatE"/>
    <property type="match status" value="2"/>
</dbReference>
<evidence type="ECO:0000313" key="3">
    <source>
        <dbReference type="EMBL" id="KAF9600207.1"/>
    </source>
</evidence>
<name>A0A835HKZ2_9MAGN</name>
<feature type="transmembrane region" description="Helical" evidence="2">
    <location>
        <begin position="145"/>
        <end position="173"/>
    </location>
</feature>
<feature type="transmembrane region" description="Helical" evidence="2">
    <location>
        <begin position="104"/>
        <end position="124"/>
    </location>
</feature>
<dbReference type="GO" id="GO:0042910">
    <property type="term" value="F:xenobiotic transmembrane transporter activity"/>
    <property type="evidence" value="ECO:0007669"/>
    <property type="project" value="InterPro"/>
</dbReference>
<organism evidence="3 4">
    <name type="scientific">Coptis chinensis</name>
    <dbReference type="NCBI Taxonomy" id="261450"/>
    <lineage>
        <taxon>Eukaryota</taxon>
        <taxon>Viridiplantae</taxon>
        <taxon>Streptophyta</taxon>
        <taxon>Embryophyta</taxon>
        <taxon>Tracheophyta</taxon>
        <taxon>Spermatophyta</taxon>
        <taxon>Magnoliopsida</taxon>
        <taxon>Ranunculales</taxon>
        <taxon>Ranunculaceae</taxon>
        <taxon>Coptidoideae</taxon>
        <taxon>Coptis</taxon>
    </lineage>
</organism>
<keyword evidence="2" id="KW-1133">Transmembrane helix</keyword>
<dbReference type="OrthoDB" id="2126698at2759"/>
<dbReference type="PANTHER" id="PTHR11206">
    <property type="entry name" value="MULTIDRUG RESISTANCE PROTEIN"/>
    <property type="match status" value="1"/>
</dbReference>
<dbReference type="GO" id="GO:0015297">
    <property type="term" value="F:antiporter activity"/>
    <property type="evidence" value="ECO:0007669"/>
    <property type="project" value="InterPro"/>
</dbReference>
<evidence type="ECO:0000256" key="2">
    <source>
        <dbReference type="SAM" id="Phobius"/>
    </source>
</evidence>
<keyword evidence="2" id="KW-0812">Transmembrane</keyword>
<feature type="transmembrane region" description="Helical" evidence="2">
    <location>
        <begin position="203"/>
        <end position="225"/>
    </location>
</feature>
<evidence type="ECO:0000256" key="1">
    <source>
        <dbReference type="ARBA" id="ARBA00010199"/>
    </source>
</evidence>
<accession>A0A835HKZ2</accession>
<comment type="similarity">
    <text evidence="1">Belongs to the multi antimicrobial extrusion (MATE) (TC 2.A.66.1) family.</text>
</comment>
<dbReference type="EMBL" id="JADFTS010000006">
    <property type="protein sequence ID" value="KAF9600207.1"/>
    <property type="molecule type" value="Genomic_DNA"/>
</dbReference>
<dbReference type="AlphaFoldDB" id="A0A835HKZ2"/>
<dbReference type="InterPro" id="IPR002528">
    <property type="entry name" value="MATE_fam"/>
</dbReference>
<evidence type="ECO:0000313" key="4">
    <source>
        <dbReference type="Proteomes" id="UP000631114"/>
    </source>
</evidence>
<keyword evidence="2" id="KW-0472">Membrane</keyword>
<comment type="caution">
    <text evidence="3">The sequence shown here is derived from an EMBL/GenBank/DDBJ whole genome shotgun (WGS) entry which is preliminary data.</text>
</comment>
<keyword evidence="4" id="KW-1185">Reference proteome</keyword>
<reference evidence="3 4" key="1">
    <citation type="submission" date="2020-10" db="EMBL/GenBank/DDBJ databases">
        <title>The Coptis chinensis genome and diversification of protoberbering-type alkaloids.</title>
        <authorList>
            <person name="Wang B."/>
            <person name="Shu S."/>
            <person name="Song C."/>
            <person name="Liu Y."/>
        </authorList>
    </citation>
    <scope>NUCLEOTIDE SEQUENCE [LARGE SCALE GENOMIC DNA]</scope>
    <source>
        <strain evidence="3">HL-2020</strain>
        <tissue evidence="3">Leaf</tissue>
    </source>
</reference>